<reference evidence="2" key="1">
    <citation type="submission" date="2023-08" db="EMBL/GenBank/DDBJ databases">
        <title>Emergence of clinically-relevant ST2 carbapenem-resistant Acinetobacter baumannii strains in hospital sewages in Zhejiang, East of China.</title>
        <authorList>
            <person name="Kaichao C."/>
            <person name="Zhang R."/>
        </authorList>
    </citation>
    <scope>NUCLEOTIDE SEQUENCE</scope>
    <source>
        <strain evidence="2">M-SY-60</strain>
    </source>
</reference>
<dbReference type="RefSeq" id="WP_308957204.1">
    <property type="nucleotide sequence ID" value="NZ_JAVICY010000036.1"/>
</dbReference>
<organism evidence="2 3">
    <name type="scientific">Acinetobacter gerneri</name>
    <dbReference type="NCBI Taxonomy" id="202952"/>
    <lineage>
        <taxon>Bacteria</taxon>
        <taxon>Pseudomonadati</taxon>
        <taxon>Pseudomonadota</taxon>
        <taxon>Gammaproteobacteria</taxon>
        <taxon>Moraxellales</taxon>
        <taxon>Moraxellaceae</taxon>
        <taxon>Acinetobacter</taxon>
    </lineage>
</organism>
<comment type="caution">
    <text evidence="2">The sequence shown here is derived from an EMBL/GenBank/DDBJ whole genome shotgun (WGS) entry which is preliminary data.</text>
</comment>
<evidence type="ECO:0000313" key="2">
    <source>
        <dbReference type="EMBL" id="MDQ9073067.1"/>
    </source>
</evidence>
<feature type="signal peptide" evidence="1">
    <location>
        <begin position="1"/>
        <end position="23"/>
    </location>
</feature>
<proteinExistence type="predicted"/>
<keyword evidence="1" id="KW-0732">Signal</keyword>
<protein>
    <submittedName>
        <fullName evidence="2">Uncharacterized protein</fullName>
    </submittedName>
</protein>
<evidence type="ECO:0000313" key="3">
    <source>
        <dbReference type="Proteomes" id="UP001243195"/>
    </source>
</evidence>
<dbReference type="Proteomes" id="UP001243195">
    <property type="component" value="Unassembled WGS sequence"/>
</dbReference>
<gene>
    <name evidence="2" type="ORF">RFH51_16560</name>
</gene>
<evidence type="ECO:0000256" key="1">
    <source>
        <dbReference type="SAM" id="SignalP"/>
    </source>
</evidence>
<dbReference type="EMBL" id="JAVIDA010000033">
    <property type="protein sequence ID" value="MDQ9073067.1"/>
    <property type="molecule type" value="Genomic_DNA"/>
</dbReference>
<accession>A0AAW8JM83</accession>
<name>A0AAW8JM83_9GAMM</name>
<dbReference type="AlphaFoldDB" id="A0AAW8JM83"/>
<sequence length="180" mass="19269">MKFSKNLLSVVVVASAMSTVAFADPLPNKIVQEAHAIVPVTKTQIITTQEGQEPVRKTQATVLNVKDHGNSISSHDIEKIDNKAHFSKHELAKPEVKKKAVIVPTSKIEQKTKIIKDGVVVAEAKDVTASGVKFQEGQAPEQKSIHVGELNVPTRGSVAKAVVSTDGVPTKAVTVIQPDQ</sequence>
<feature type="chain" id="PRO_5043745756" evidence="1">
    <location>
        <begin position="24"/>
        <end position="180"/>
    </location>
</feature>